<feature type="repeat" description="PPR" evidence="3">
    <location>
        <begin position="547"/>
        <end position="577"/>
    </location>
</feature>
<dbReference type="EMBL" id="CM007647">
    <property type="protein sequence ID" value="ONM09878.1"/>
    <property type="molecule type" value="Genomic_DNA"/>
</dbReference>
<dbReference type="InterPro" id="IPR032867">
    <property type="entry name" value="DYW_dom"/>
</dbReference>
<feature type="repeat" description="PPR" evidence="3">
    <location>
        <begin position="311"/>
        <end position="345"/>
    </location>
</feature>
<dbReference type="Pfam" id="PF13041">
    <property type="entry name" value="PPR_2"/>
    <property type="match status" value="4"/>
</dbReference>
<organism evidence="6">
    <name type="scientific">Zea mays</name>
    <name type="common">Maize</name>
    <dbReference type="NCBI Taxonomy" id="4577"/>
    <lineage>
        <taxon>Eukaryota</taxon>
        <taxon>Viridiplantae</taxon>
        <taxon>Streptophyta</taxon>
        <taxon>Embryophyta</taxon>
        <taxon>Tracheophyta</taxon>
        <taxon>Spermatophyta</taxon>
        <taxon>Magnoliopsida</taxon>
        <taxon>Liliopsida</taxon>
        <taxon>Poales</taxon>
        <taxon>Poaceae</taxon>
        <taxon>PACMAD clade</taxon>
        <taxon>Panicoideae</taxon>
        <taxon>Andropogonodae</taxon>
        <taxon>Andropogoneae</taxon>
        <taxon>Tripsacinae</taxon>
        <taxon>Zea</taxon>
    </lineage>
</organism>
<feature type="repeat" description="PPR" evidence="3">
    <location>
        <begin position="280"/>
        <end position="310"/>
    </location>
</feature>
<dbReference type="GO" id="GO:0009451">
    <property type="term" value="P:RNA modification"/>
    <property type="evidence" value="ECO:0007669"/>
    <property type="project" value="InterPro"/>
</dbReference>
<reference evidence="6" key="1">
    <citation type="submission" date="2015-12" db="EMBL/GenBank/DDBJ databases">
        <title>Update maize B73 reference genome by single molecule sequencing technologies.</title>
        <authorList>
            <consortium name="Maize Genome Sequencing Project"/>
            <person name="Ware D."/>
        </authorList>
    </citation>
    <scope>NUCLEOTIDE SEQUENCE [LARGE SCALE GENOMIC DNA]</scope>
    <source>
        <tissue evidence="6">Seedling</tissue>
    </source>
</reference>
<dbReference type="FunFam" id="1.25.40.10:FF:001973">
    <property type="entry name" value="Pentatricopeptide repeat-containing protein"/>
    <property type="match status" value="1"/>
</dbReference>
<dbReference type="InterPro" id="IPR002885">
    <property type="entry name" value="PPR_rpt"/>
</dbReference>
<proteinExistence type="predicted"/>
<dbReference type="Pfam" id="PF14432">
    <property type="entry name" value="DYW_deaminase"/>
    <property type="match status" value="1"/>
</dbReference>
<dbReference type="SUPFAM" id="SSF48452">
    <property type="entry name" value="TPR-like"/>
    <property type="match status" value="1"/>
</dbReference>
<keyword evidence="1" id="KW-0677">Repeat</keyword>
<feature type="repeat" description="PPR" evidence="3">
    <location>
        <begin position="680"/>
        <end position="714"/>
    </location>
</feature>
<evidence type="ECO:0000259" key="5">
    <source>
        <dbReference type="Pfam" id="PF14432"/>
    </source>
</evidence>
<dbReference type="OMA" id="IYWFRDI"/>
<dbReference type="Pfam" id="PF20431">
    <property type="entry name" value="E_motif"/>
    <property type="match status" value="1"/>
</dbReference>
<dbReference type="GO" id="GO:0003723">
    <property type="term" value="F:RNA binding"/>
    <property type="evidence" value="ECO:0007669"/>
    <property type="project" value="InterPro"/>
</dbReference>
<dbReference type="InterPro" id="IPR011990">
    <property type="entry name" value="TPR-like_helical_dom_sf"/>
</dbReference>
<dbReference type="FunCoup" id="A0A1D6L6E9">
    <property type="interactions" value="54"/>
</dbReference>
<protein>
    <submittedName>
        <fullName evidence="6">Pentatricopeptide repeat-containing protein</fullName>
    </submittedName>
</protein>
<dbReference type="InParanoid" id="A0A1D6L6E9"/>
<dbReference type="NCBIfam" id="TIGR00756">
    <property type="entry name" value="PPR"/>
    <property type="match status" value="8"/>
</dbReference>
<dbReference type="SMR" id="A0A1D6L6E9"/>
<feature type="region of interest" description="Disordered" evidence="4">
    <location>
        <begin position="1"/>
        <end position="37"/>
    </location>
</feature>
<dbReference type="eggNOG" id="KOG4197">
    <property type="taxonomic scope" value="Eukaryota"/>
</dbReference>
<dbReference type="AlphaFoldDB" id="A0A1D6L6E9"/>
<dbReference type="FunFam" id="1.25.40.10:FF:001162">
    <property type="entry name" value="Pentatricopeptide repeat-containing protein"/>
    <property type="match status" value="1"/>
</dbReference>
<dbReference type="InterPro" id="IPR046960">
    <property type="entry name" value="PPR_At4g14850-like_plant"/>
</dbReference>
<keyword evidence="2" id="KW-0809">Transit peptide</keyword>
<dbReference type="GO" id="GO:0008270">
    <property type="term" value="F:zinc ion binding"/>
    <property type="evidence" value="ECO:0007669"/>
    <property type="project" value="InterPro"/>
</dbReference>
<dbReference type="PANTHER" id="PTHR47926:SF519">
    <property type="entry name" value="DYW DOMAIN-CONTAINING PROTEIN"/>
    <property type="match status" value="1"/>
</dbReference>
<dbReference type="PaxDb" id="4577-GRMZM2G471348_P01"/>
<feature type="compositionally biased region" description="Basic and acidic residues" evidence="4">
    <location>
        <begin position="22"/>
        <end position="33"/>
    </location>
</feature>
<accession>A0A1D6L6E9</accession>
<dbReference type="Pfam" id="PF01535">
    <property type="entry name" value="PPR"/>
    <property type="match status" value="4"/>
</dbReference>
<sequence length="987" mass="108873">MSRTVSDAPHHESPPIHQLSKSGREGTERDGLTRRGLKYSTKDIERVEHIGGVGVRGALRPLVHHRVCVDHAHSHLPPPPIGSGAGGSEWIWEGRRAELRNVGRGPTTTSRVSIIGALSRVAATGEDSSSGLKVHVAAHESFPNESTRLEFGGPWTLSSKLVAFHGIDNHKGQRSSSRPCKMPPWPMAAGTAAARPATMATTAAAATATDHYARLLQLCRTAVNPSAGRAIHAHAVKAGLLVSTYLCNNLLAYYASVGVSRGCFREARCLFDDIPYARRNAFTWNSLLSLYAKSGRLPDAHVVFAEMPDRDAVSWTIMIVGLNRSGRFWDAVKTFLDMVSEGFAPSQFTLTNVLSSCAAMEACGVGRKVHPFVVKLGLSSCVPVANSVLYMYGKCGDAETARAVFERMQVRSVSSWNVMVSLYTHQGRMELAVSMFENMVERSIVSWNTIIAGYNQNGLDGMALKFFSRMLSASSMEPDAFTVTSVLSACANLRMLKMGKQMHSYILRTGMPCSSQIMNALISTYAKSGSVETARRIMDQAVVADLNVISFTALLEGYVKLGDTKQAREIFDIMNNRDVIAWTAMIVGYHQNGQNDEAMELFRSMILIGPEPNSHTLAAVLSACASLAYLDYGKQIHCKAIRSLQEQSVSVSNAIITVYARSGSVPLARRVFDQICWRKETITWTSMIVAMAQHGLGEQAVVLFEEMVRVGVKPDHITYVGVLSACAHAGFVDKGKRYYEQMQNEHGIVPQMSHYACMVDLHARAGLLTEAHEFIQRMPVAPDTVVWGSLLAACRVRKNADLAELAAGKLLSIDPHNSGAYSALANVYSACGRWNDAARIWKLRKDKGVKKETGFSWTHVRGKVHVFGADDVLHPQRDSIYRKAAEMWEEIKKAGFVPDLNSVLHDVDDELKEELLSRHSEKLAIAFGLISTPEKTTLRIMKNLRVCNDCHTAIKFISKFVDREIIVRDATRFHHFRDGYCSCKDYW</sequence>
<gene>
    <name evidence="6" type="ORF">ZEAMMB73_Zm00001d034253</name>
</gene>
<feature type="domain" description="DYW" evidence="5">
    <location>
        <begin position="895"/>
        <end position="987"/>
    </location>
</feature>
<evidence type="ECO:0000313" key="6">
    <source>
        <dbReference type="EMBL" id="ONM09878.1"/>
    </source>
</evidence>
<dbReference type="FunFam" id="1.25.40.10:FF:001311">
    <property type="entry name" value="Pentatricopeptide repeat-containing protein"/>
    <property type="match status" value="1"/>
</dbReference>
<dbReference type="InterPro" id="IPR046848">
    <property type="entry name" value="E_motif"/>
</dbReference>
<dbReference type="Gene3D" id="1.25.40.10">
    <property type="entry name" value="Tetratricopeptide repeat domain"/>
    <property type="match status" value="4"/>
</dbReference>
<feature type="repeat" description="PPR" evidence="3">
    <location>
        <begin position="817"/>
        <end position="851"/>
    </location>
</feature>
<dbReference type="Pfam" id="PF13812">
    <property type="entry name" value="PPR_3"/>
    <property type="match status" value="1"/>
</dbReference>
<evidence type="ECO:0000256" key="3">
    <source>
        <dbReference type="PROSITE-ProRule" id="PRU00708"/>
    </source>
</evidence>
<evidence type="ECO:0000256" key="4">
    <source>
        <dbReference type="SAM" id="MobiDB-lite"/>
    </source>
</evidence>
<dbReference type="ExpressionAtlas" id="A0A1D6L6E9">
    <property type="expression patterns" value="baseline and differential"/>
</dbReference>
<feature type="repeat" description="PPR" evidence="3">
    <location>
        <begin position="412"/>
        <end position="446"/>
    </location>
</feature>
<evidence type="ECO:0000256" key="2">
    <source>
        <dbReference type="ARBA" id="ARBA00022946"/>
    </source>
</evidence>
<name>A0A1D6L6E9_MAIZE</name>
<feature type="repeat" description="PPR" evidence="3">
    <location>
        <begin position="578"/>
        <end position="612"/>
    </location>
</feature>
<dbReference type="PANTHER" id="PTHR47926">
    <property type="entry name" value="PENTATRICOPEPTIDE REPEAT-CONTAINING PROTEIN"/>
    <property type="match status" value="1"/>
</dbReference>
<evidence type="ECO:0000256" key="1">
    <source>
        <dbReference type="ARBA" id="ARBA00022737"/>
    </source>
</evidence>
<dbReference type="PROSITE" id="PS51375">
    <property type="entry name" value="PPR"/>
    <property type="match status" value="7"/>
</dbReference>